<dbReference type="SUPFAM" id="SSF53271">
    <property type="entry name" value="PRTase-like"/>
    <property type="match status" value="1"/>
</dbReference>
<dbReference type="InterPro" id="IPR010079">
    <property type="entry name" value="Xanthine_PRibTrfase"/>
</dbReference>
<keyword evidence="4 5" id="KW-0660">Purine salvage</keyword>
<evidence type="ECO:0000256" key="5">
    <source>
        <dbReference type="HAMAP-Rule" id="MF_01184"/>
    </source>
</evidence>
<comment type="subcellular location">
    <subcellularLocation>
        <location evidence="5">Cytoplasm</location>
    </subcellularLocation>
</comment>
<dbReference type="Gene3D" id="3.40.50.2020">
    <property type="match status" value="1"/>
</dbReference>
<comment type="subunit">
    <text evidence="5">Homodimer.</text>
</comment>
<evidence type="ECO:0000259" key="7">
    <source>
        <dbReference type="Pfam" id="PF00156"/>
    </source>
</evidence>
<evidence type="ECO:0000256" key="4">
    <source>
        <dbReference type="ARBA" id="ARBA00022726"/>
    </source>
</evidence>
<evidence type="ECO:0000256" key="6">
    <source>
        <dbReference type="NCBIfam" id="TIGR01744"/>
    </source>
</evidence>
<dbReference type="GO" id="GO:0000310">
    <property type="term" value="F:xanthine phosphoribosyltransferase activity"/>
    <property type="evidence" value="ECO:0007669"/>
    <property type="project" value="UniProtKB-EC"/>
</dbReference>
<dbReference type="PANTHER" id="PTHR43864:SF1">
    <property type="entry name" value="XANTHINE PHOSPHORIBOSYLTRANSFERASE"/>
    <property type="match status" value="1"/>
</dbReference>
<dbReference type="InterPro" id="IPR050118">
    <property type="entry name" value="Pur/Pyrimidine_PRTase"/>
</dbReference>
<organism evidence="8 9">
    <name type="scientific">Paenibacillus thermoaerophilus</name>
    <dbReference type="NCBI Taxonomy" id="1215385"/>
    <lineage>
        <taxon>Bacteria</taxon>
        <taxon>Bacillati</taxon>
        <taxon>Bacillota</taxon>
        <taxon>Bacilli</taxon>
        <taxon>Bacillales</taxon>
        <taxon>Paenibacillaceae</taxon>
        <taxon>Paenibacillus</taxon>
    </lineage>
</organism>
<comment type="catalytic activity">
    <reaction evidence="5">
        <text>XMP + diphosphate = xanthine + 5-phospho-alpha-D-ribose 1-diphosphate</text>
        <dbReference type="Rhea" id="RHEA:10800"/>
        <dbReference type="ChEBI" id="CHEBI:17712"/>
        <dbReference type="ChEBI" id="CHEBI:33019"/>
        <dbReference type="ChEBI" id="CHEBI:57464"/>
        <dbReference type="ChEBI" id="CHEBI:58017"/>
        <dbReference type="EC" id="2.4.2.22"/>
    </reaction>
</comment>
<dbReference type="HAMAP" id="MF_01184">
    <property type="entry name" value="XPRTase"/>
    <property type="match status" value="1"/>
</dbReference>
<comment type="similarity">
    <text evidence="5">Belongs to the purine/pyrimidine phosphoribosyltransferase family. Xpt subfamily.</text>
</comment>
<accession>A0ABW2V3D7</accession>
<dbReference type="EMBL" id="JBHTGQ010000027">
    <property type="protein sequence ID" value="MFC7750667.1"/>
    <property type="molecule type" value="Genomic_DNA"/>
</dbReference>
<feature type="binding site" evidence="5">
    <location>
        <position position="159"/>
    </location>
    <ligand>
        <name>xanthine</name>
        <dbReference type="ChEBI" id="CHEBI:17712"/>
    </ligand>
</feature>
<evidence type="ECO:0000256" key="3">
    <source>
        <dbReference type="ARBA" id="ARBA00022679"/>
    </source>
</evidence>
<dbReference type="PANTHER" id="PTHR43864">
    <property type="entry name" value="HYPOXANTHINE/GUANINE PHOSPHORIBOSYLTRANSFERASE"/>
    <property type="match status" value="1"/>
</dbReference>
<reference evidence="9" key="1">
    <citation type="journal article" date="2019" name="Int. J. Syst. Evol. Microbiol.">
        <title>The Global Catalogue of Microorganisms (GCM) 10K type strain sequencing project: providing services to taxonomists for standard genome sequencing and annotation.</title>
        <authorList>
            <consortium name="The Broad Institute Genomics Platform"/>
            <consortium name="The Broad Institute Genome Sequencing Center for Infectious Disease"/>
            <person name="Wu L."/>
            <person name="Ma J."/>
        </authorList>
    </citation>
    <scope>NUCLEOTIDE SEQUENCE [LARGE SCALE GENOMIC DNA]</scope>
    <source>
        <strain evidence="9">JCM 18657</strain>
    </source>
</reference>
<keyword evidence="3 5" id="KW-0808">Transferase</keyword>
<comment type="caution">
    <text evidence="8">The sequence shown here is derived from an EMBL/GenBank/DDBJ whole genome shotgun (WGS) entry which is preliminary data.</text>
</comment>
<dbReference type="NCBIfam" id="NF006671">
    <property type="entry name" value="PRK09219.1"/>
    <property type="match status" value="1"/>
</dbReference>
<feature type="domain" description="Phosphoribosyltransferase" evidence="7">
    <location>
        <begin position="40"/>
        <end position="159"/>
    </location>
</feature>
<keyword evidence="9" id="KW-1185">Reference proteome</keyword>
<feature type="binding site" evidence="5">
    <location>
        <position position="30"/>
    </location>
    <ligand>
        <name>xanthine</name>
        <dbReference type="ChEBI" id="CHEBI:17712"/>
    </ligand>
</feature>
<dbReference type="EC" id="2.4.2.22" evidence="5 6"/>
<keyword evidence="1 5" id="KW-0963">Cytoplasm</keyword>
<gene>
    <name evidence="5" type="primary">xpt</name>
    <name evidence="8" type="ORF">ACFQWB_12125</name>
</gene>
<evidence type="ECO:0000256" key="2">
    <source>
        <dbReference type="ARBA" id="ARBA00022676"/>
    </source>
</evidence>
<keyword evidence="2 5" id="KW-0328">Glycosyltransferase</keyword>
<dbReference type="RefSeq" id="WP_138789940.1">
    <property type="nucleotide sequence ID" value="NZ_JBHTGQ010000027.1"/>
</dbReference>
<evidence type="ECO:0000313" key="9">
    <source>
        <dbReference type="Proteomes" id="UP001596528"/>
    </source>
</evidence>
<dbReference type="CDD" id="cd06223">
    <property type="entry name" value="PRTases_typeI"/>
    <property type="match status" value="1"/>
</dbReference>
<evidence type="ECO:0000313" key="8">
    <source>
        <dbReference type="EMBL" id="MFC7750667.1"/>
    </source>
</evidence>
<dbReference type="Pfam" id="PF00156">
    <property type="entry name" value="Pribosyltran"/>
    <property type="match status" value="1"/>
</dbReference>
<dbReference type="InterPro" id="IPR000836">
    <property type="entry name" value="PRTase_dom"/>
</dbReference>
<name>A0ABW2V3D7_9BACL</name>
<proteinExistence type="inferred from homology"/>
<evidence type="ECO:0000256" key="1">
    <source>
        <dbReference type="ARBA" id="ARBA00022490"/>
    </source>
</evidence>
<comment type="function">
    <text evidence="5">Converts the preformed base xanthine, a product of nucleic acid breakdown, to xanthosine 5'-monophosphate (XMP), so it can be reused for RNA or DNA synthesis.</text>
</comment>
<sequence>MDAVKELQERMLKEAVVINQQVVLLDAVLNHQVDPALIQEMGREFAARFRDAGVNKVLTIESSGIPAAYATAYELGVPMVFARRKQTLATDPDVWQERVPSFTKGIVTDILISKRFLGKHDRVLVIDDIIANGDAVRGLLNIIERAGAELAGLGVVVEKCFQEGARSIRERGVRVESLVKIRSLENGIEFED</sequence>
<dbReference type="NCBIfam" id="TIGR01744">
    <property type="entry name" value="XPRTase"/>
    <property type="match status" value="1"/>
</dbReference>
<dbReference type="InterPro" id="IPR029057">
    <property type="entry name" value="PRTase-like"/>
</dbReference>
<comment type="pathway">
    <text evidence="5">Purine metabolism; XMP biosynthesis via salvage pathway; XMP from xanthine: step 1/1.</text>
</comment>
<comment type="caution">
    <text evidence="5">Lacks conserved residue(s) required for the propagation of feature annotation.</text>
</comment>
<feature type="binding site" evidence="5">
    <location>
        <begin position="131"/>
        <end position="135"/>
    </location>
    <ligand>
        <name>5-phospho-alpha-D-ribose 1-diphosphate</name>
        <dbReference type="ChEBI" id="CHEBI:58017"/>
    </ligand>
</feature>
<dbReference type="Proteomes" id="UP001596528">
    <property type="component" value="Unassembled WGS sequence"/>
</dbReference>
<protein>
    <recommendedName>
        <fullName evidence="5 6">Xanthine phosphoribosyltransferase</fullName>
        <shortName evidence="5">XPRTase</shortName>
        <ecNumber evidence="5 6">2.4.2.22</ecNumber>
    </recommendedName>
</protein>